<evidence type="ECO:0000313" key="4">
    <source>
        <dbReference type="Proteomes" id="UP000053370"/>
    </source>
</evidence>
<feature type="transmembrane region" description="Helical" evidence="1">
    <location>
        <begin position="12"/>
        <end position="30"/>
    </location>
</feature>
<dbReference type="SMART" id="SM00267">
    <property type="entry name" value="GGDEF"/>
    <property type="match status" value="1"/>
</dbReference>
<keyword evidence="4" id="KW-1185">Reference proteome</keyword>
<gene>
    <name evidence="3" type="ORF">ATC1_13239</name>
</gene>
<keyword evidence="1" id="KW-0812">Transmembrane</keyword>
<dbReference type="InterPro" id="IPR029787">
    <property type="entry name" value="Nucleotide_cyclase"/>
</dbReference>
<evidence type="ECO:0000259" key="2">
    <source>
        <dbReference type="SMART" id="SM00267"/>
    </source>
</evidence>
<proteinExistence type="predicted"/>
<feature type="transmembrane region" description="Helical" evidence="1">
    <location>
        <begin position="62"/>
        <end position="79"/>
    </location>
</feature>
<dbReference type="Gene3D" id="3.30.70.270">
    <property type="match status" value="1"/>
</dbReference>
<dbReference type="AlphaFoldDB" id="A0A0S7BV81"/>
<sequence length="281" mass="31716">MAKKNNGIQDILIVIYLIWSVIAVSGILFLDKQLYFLGLALLIMVIVFSTIVSIVYGSLTSALMASIIYGTVFFSIFKLTTKNIYIPGFMALIFFITAFLGKLVMQKISKTYQKMQTEIQILSNLIQYDADTNLLLWQYVRKKIDDELTRSLRYKKNFSLIMTGTVHRPSGILDDEKEQIIRQGLADLLSRSCRKDIDIPFGGNYYGIILPETDSIGAFLFSKILMQEASRKIAIDLRIGIVSYPTDAGTTESLIEACEEALQTALTTENSIVRYSDIHKI</sequence>
<organism evidence="3">
    <name type="scientific">Flexilinea flocculi</name>
    <dbReference type="NCBI Taxonomy" id="1678840"/>
    <lineage>
        <taxon>Bacteria</taxon>
        <taxon>Bacillati</taxon>
        <taxon>Chloroflexota</taxon>
        <taxon>Anaerolineae</taxon>
        <taxon>Anaerolineales</taxon>
        <taxon>Anaerolineaceae</taxon>
        <taxon>Flexilinea</taxon>
    </lineage>
</organism>
<feature type="domain" description="GGDEF" evidence="2">
    <location>
        <begin position="115"/>
        <end position="275"/>
    </location>
</feature>
<keyword evidence="1" id="KW-0472">Membrane</keyword>
<feature type="transmembrane region" description="Helical" evidence="1">
    <location>
        <begin position="36"/>
        <end position="55"/>
    </location>
</feature>
<dbReference type="InterPro" id="IPR000160">
    <property type="entry name" value="GGDEF_dom"/>
</dbReference>
<evidence type="ECO:0000256" key="1">
    <source>
        <dbReference type="SAM" id="Phobius"/>
    </source>
</evidence>
<dbReference type="RefSeq" id="WP_062279407.1">
    <property type="nucleotide sequence ID" value="NZ_DF968181.1"/>
</dbReference>
<accession>A0A0S7BV81</accession>
<dbReference type="STRING" id="1678840.ATC1_13239"/>
<name>A0A0S7BV81_9CHLR</name>
<dbReference type="Proteomes" id="UP000053370">
    <property type="component" value="Unassembled WGS sequence"/>
</dbReference>
<protein>
    <recommendedName>
        <fullName evidence="2">GGDEF domain-containing protein</fullName>
    </recommendedName>
</protein>
<feature type="transmembrane region" description="Helical" evidence="1">
    <location>
        <begin position="85"/>
        <end position="105"/>
    </location>
</feature>
<reference evidence="3" key="1">
    <citation type="journal article" date="2015" name="Genome Announc.">
        <title>Draft Genome Sequence of Anaerolineae Strain TC1, a Novel Isolate from a Methanogenic Wastewater Treatment System.</title>
        <authorList>
            <person name="Matsuura N."/>
            <person name="Tourlousse D.M."/>
            <person name="Sun L."/>
            <person name="Toyonaga M."/>
            <person name="Kuroda K."/>
            <person name="Ohashi A."/>
            <person name="Cruz R."/>
            <person name="Yamaguchi T."/>
            <person name="Sekiguchi Y."/>
        </authorList>
    </citation>
    <scope>NUCLEOTIDE SEQUENCE [LARGE SCALE GENOMIC DNA]</scope>
    <source>
        <strain evidence="3">TC1</strain>
    </source>
</reference>
<evidence type="ECO:0000313" key="3">
    <source>
        <dbReference type="EMBL" id="GAP40271.1"/>
    </source>
</evidence>
<dbReference type="EMBL" id="DF968181">
    <property type="protein sequence ID" value="GAP40271.1"/>
    <property type="molecule type" value="Genomic_DNA"/>
</dbReference>
<dbReference type="SUPFAM" id="SSF55073">
    <property type="entry name" value="Nucleotide cyclase"/>
    <property type="match status" value="1"/>
</dbReference>
<keyword evidence="1" id="KW-1133">Transmembrane helix</keyword>
<dbReference type="InterPro" id="IPR043128">
    <property type="entry name" value="Rev_trsase/Diguanyl_cyclase"/>
</dbReference>